<dbReference type="Gene3D" id="1.20.58.2140">
    <property type="match status" value="1"/>
</dbReference>
<dbReference type="SUPFAM" id="SSF74784">
    <property type="entry name" value="Translin"/>
    <property type="match status" value="1"/>
</dbReference>
<dbReference type="CDD" id="cd14820">
    <property type="entry name" value="TRAX"/>
    <property type="match status" value="1"/>
</dbReference>
<sequence length="204" mass="22723">MSKSLEDLEAIARHIRSYLITEDEARENALRGCRQVVQHSARAIRALHCQEQDKAKQLLDSAYKLIQDINLNLSNHGELLHSGFVHDAQKEFAEACLTLALINKEAFPEPEKLGVSYAAYLNGLGEAVGELRRYILDGLRRGDFSRGEGGRGGAGDSRRGSLLPVLHCQKGAGKRHKTRGLWNSKWRGEDSSFLYRFSGGDSFI</sequence>
<protein>
    <submittedName>
        <fullName evidence="1">Uncharacterized protein</fullName>
    </submittedName>
</protein>
<name>X1KY31_9ZZZZ</name>
<proteinExistence type="predicted"/>
<dbReference type="GO" id="GO:0043565">
    <property type="term" value="F:sequence-specific DNA binding"/>
    <property type="evidence" value="ECO:0007669"/>
    <property type="project" value="InterPro"/>
</dbReference>
<comment type="caution">
    <text evidence="1">The sequence shown here is derived from an EMBL/GenBank/DDBJ whole genome shotgun (WGS) entry which is preliminary data.</text>
</comment>
<dbReference type="EMBL" id="BARV01000446">
    <property type="protein sequence ID" value="GAH98525.1"/>
    <property type="molecule type" value="Genomic_DNA"/>
</dbReference>
<evidence type="ECO:0000313" key="1">
    <source>
        <dbReference type="EMBL" id="GAH98525.1"/>
    </source>
</evidence>
<dbReference type="AlphaFoldDB" id="X1KY31"/>
<accession>X1KY31</accession>
<reference evidence="1" key="1">
    <citation type="journal article" date="2014" name="Front. Microbiol.">
        <title>High frequency of phylogenetically diverse reductive dehalogenase-homologous genes in deep subseafloor sedimentary metagenomes.</title>
        <authorList>
            <person name="Kawai M."/>
            <person name="Futagami T."/>
            <person name="Toyoda A."/>
            <person name="Takaki Y."/>
            <person name="Nishi S."/>
            <person name="Hori S."/>
            <person name="Arai W."/>
            <person name="Tsubouchi T."/>
            <person name="Morono Y."/>
            <person name="Uchiyama I."/>
            <person name="Ito T."/>
            <person name="Fujiyama A."/>
            <person name="Inagaki F."/>
            <person name="Takami H."/>
        </authorList>
    </citation>
    <scope>NUCLEOTIDE SEQUENCE</scope>
    <source>
        <strain evidence="1">Expedition CK06-06</strain>
    </source>
</reference>
<organism evidence="1">
    <name type="scientific">marine sediment metagenome</name>
    <dbReference type="NCBI Taxonomy" id="412755"/>
    <lineage>
        <taxon>unclassified sequences</taxon>
        <taxon>metagenomes</taxon>
        <taxon>ecological metagenomes</taxon>
    </lineage>
</organism>
<dbReference type="InterPro" id="IPR036081">
    <property type="entry name" value="Translin_sf"/>
</dbReference>
<gene>
    <name evidence="1" type="ORF">S06H3_01711</name>
</gene>